<keyword evidence="3" id="KW-0547">Nucleotide-binding</keyword>
<dbReference type="Pfam" id="PF00176">
    <property type="entry name" value="SNF2-rel_dom"/>
    <property type="match status" value="1"/>
</dbReference>
<evidence type="ECO:0000313" key="10">
    <source>
        <dbReference type="EMBL" id="KAH8991922.1"/>
    </source>
</evidence>
<evidence type="ECO:0000256" key="6">
    <source>
        <dbReference type="ARBA" id="ARBA00023242"/>
    </source>
</evidence>
<dbReference type="SMART" id="SM00487">
    <property type="entry name" value="DEXDc"/>
    <property type="match status" value="1"/>
</dbReference>
<evidence type="ECO:0000256" key="1">
    <source>
        <dbReference type="ARBA" id="ARBA00004123"/>
    </source>
</evidence>
<dbReference type="InterPro" id="IPR027417">
    <property type="entry name" value="P-loop_NTPase"/>
</dbReference>
<evidence type="ECO:0000256" key="3">
    <source>
        <dbReference type="ARBA" id="ARBA00022741"/>
    </source>
</evidence>
<feature type="region of interest" description="Disordered" evidence="7">
    <location>
        <begin position="427"/>
        <end position="446"/>
    </location>
</feature>
<dbReference type="Gene3D" id="3.40.50.10810">
    <property type="entry name" value="Tandem AAA-ATPase domain"/>
    <property type="match status" value="1"/>
</dbReference>
<feature type="domain" description="Helicase ATP-binding" evidence="8">
    <location>
        <begin position="889"/>
        <end position="1065"/>
    </location>
</feature>
<dbReference type="GO" id="GO:0005634">
    <property type="term" value="C:nucleus"/>
    <property type="evidence" value="ECO:0007669"/>
    <property type="project" value="UniProtKB-SubCell"/>
</dbReference>
<dbReference type="InterPro" id="IPR014001">
    <property type="entry name" value="Helicase_ATP-bd"/>
</dbReference>
<gene>
    <name evidence="10" type="ORF">EDB92DRAFT_1858955</name>
</gene>
<dbReference type="Pfam" id="PF00271">
    <property type="entry name" value="Helicase_C"/>
    <property type="match status" value="1"/>
</dbReference>
<feature type="region of interest" description="Disordered" evidence="7">
    <location>
        <begin position="1661"/>
        <end position="1784"/>
    </location>
</feature>
<dbReference type="SUPFAM" id="SSF52540">
    <property type="entry name" value="P-loop containing nucleoside triphosphate hydrolases"/>
    <property type="match status" value="2"/>
</dbReference>
<name>A0AAD4QAW8_9AGAM</name>
<dbReference type="Pfam" id="PF15446">
    <property type="entry name" value="zf-PHD-like"/>
    <property type="match status" value="1"/>
</dbReference>
<feature type="region of interest" description="Disordered" evidence="7">
    <location>
        <begin position="1535"/>
        <end position="1582"/>
    </location>
</feature>
<evidence type="ECO:0000313" key="11">
    <source>
        <dbReference type="Proteomes" id="UP001201163"/>
    </source>
</evidence>
<dbReference type="InterPro" id="IPR000953">
    <property type="entry name" value="Chromo/chromo_shadow_dom"/>
</dbReference>
<dbReference type="InterPro" id="IPR049730">
    <property type="entry name" value="SNF2/RAD54-like_C"/>
</dbReference>
<feature type="region of interest" description="Disordered" evidence="7">
    <location>
        <begin position="153"/>
        <end position="308"/>
    </location>
</feature>
<evidence type="ECO:0000259" key="8">
    <source>
        <dbReference type="PROSITE" id="PS51192"/>
    </source>
</evidence>
<comment type="caution">
    <text evidence="10">The sequence shown here is derived from an EMBL/GenBank/DDBJ whole genome shotgun (WGS) entry which is preliminary data.</text>
</comment>
<dbReference type="SMART" id="SM00490">
    <property type="entry name" value="HELICc"/>
    <property type="match status" value="1"/>
</dbReference>
<feature type="compositionally biased region" description="Basic residues" evidence="7">
    <location>
        <begin position="1492"/>
        <end position="1501"/>
    </location>
</feature>
<organism evidence="10 11">
    <name type="scientific">Lactarius akahatsu</name>
    <dbReference type="NCBI Taxonomy" id="416441"/>
    <lineage>
        <taxon>Eukaryota</taxon>
        <taxon>Fungi</taxon>
        <taxon>Dikarya</taxon>
        <taxon>Basidiomycota</taxon>
        <taxon>Agaricomycotina</taxon>
        <taxon>Agaricomycetes</taxon>
        <taxon>Russulales</taxon>
        <taxon>Russulaceae</taxon>
        <taxon>Lactarius</taxon>
    </lineage>
</organism>
<dbReference type="GO" id="GO:0042393">
    <property type="term" value="F:histone binding"/>
    <property type="evidence" value="ECO:0007669"/>
    <property type="project" value="TreeGrafter"/>
</dbReference>
<feature type="compositionally biased region" description="Polar residues" evidence="7">
    <location>
        <begin position="1719"/>
        <end position="1734"/>
    </location>
</feature>
<feature type="compositionally biased region" description="Basic and acidic residues" evidence="7">
    <location>
        <begin position="740"/>
        <end position="751"/>
    </location>
</feature>
<feature type="region of interest" description="Disordered" evidence="7">
    <location>
        <begin position="667"/>
        <end position="688"/>
    </location>
</feature>
<dbReference type="GO" id="GO:0003682">
    <property type="term" value="F:chromatin binding"/>
    <property type="evidence" value="ECO:0007669"/>
    <property type="project" value="TreeGrafter"/>
</dbReference>
<dbReference type="InterPro" id="IPR000330">
    <property type="entry name" value="SNF2_N"/>
</dbReference>
<dbReference type="PANTHER" id="PTHR45623">
    <property type="entry name" value="CHROMODOMAIN-HELICASE-DNA-BINDING PROTEIN 3-RELATED-RELATED"/>
    <property type="match status" value="1"/>
</dbReference>
<reference evidence="10" key="1">
    <citation type="submission" date="2022-01" db="EMBL/GenBank/DDBJ databases">
        <title>Comparative genomics reveals a dynamic genome evolution in the ectomycorrhizal milk-cap (Lactarius) mushrooms.</title>
        <authorList>
            <consortium name="DOE Joint Genome Institute"/>
            <person name="Lebreton A."/>
            <person name="Tang N."/>
            <person name="Kuo A."/>
            <person name="LaButti K."/>
            <person name="Drula E."/>
            <person name="Barry K."/>
            <person name="Clum A."/>
            <person name="Lipzen A."/>
            <person name="Mousain D."/>
            <person name="Ng V."/>
            <person name="Wang R."/>
            <person name="Wang X."/>
            <person name="Dai Y."/>
            <person name="Henrissat B."/>
            <person name="Grigoriev I.V."/>
            <person name="Guerin-Laguette A."/>
            <person name="Yu F."/>
            <person name="Martin F.M."/>
        </authorList>
    </citation>
    <scope>NUCLEOTIDE SEQUENCE</scope>
    <source>
        <strain evidence="10">QP</strain>
    </source>
</reference>
<feature type="region of interest" description="Disordered" evidence="7">
    <location>
        <begin position="347"/>
        <end position="375"/>
    </location>
</feature>
<dbReference type="InterPro" id="IPR016197">
    <property type="entry name" value="Chromo-like_dom_sf"/>
</dbReference>
<sequence length="1845" mass="206140">MPTTQNTPSHSLTAESALSILPLSSDDVPRTRIDHKAVVYIEPPPLPPTERVTYEAVSNRDLPENFDYSLPLSDRVIVGEYRDNTTRWYYVENADGIIYRFKTRSFLEAFPHSVSEYEYRKEAGLIPPFDPSASNVHPDSRPKILIRIPLNRSSKKSGLSKRHPSSAESHSDEEWEHDIAEGDNSHDDDNDDDDVRSVASSVRVLRRNARRSTVKVSSGRTDLPFSPKKTRLRKRPVSESEGSMNSVSDGVGPTRRSTRVRKSLGIRDTGPESESGESETGSDESFSPNRSFRLKGKPNIPKRGKASRAAYGHIRSIADLGYDELENGPLSGHRYTCERCQREPTHLLLQQRQKKASKSKAERKPRDEFEEDSDGEDKLAALGGWVRCLKCPLAAHWRCLASTQRDEILKAVQARDRMALEAARGKDTADAGYTAPNDSTSNLPIQLPPKRPGLESHQTTEFICSMCMKGGICMGCKNVALEPELLDNRKVDERLSLPGPAVLEGTSGQNTATESQPAVPSKELLFRCRLCKRLAHYAHLPPPHGAMNDNAEVDTEAIAEYYQRDQDWSCSDCISFVYRAEKILAWRPYPPNATQPELPPGESIGPKMNLPREYLVKWQDRSYRRVQWVPHGWLASVHAALLRSFLTHGPRVNLLDHAVREDQVANAVSEGGIGGSSKESDDSPPVTRSEDAMLLAISDAERRIPPAWKTIDRVLDVLIWSPGKQRSKTNKKKAKTTSVDADHPPDPDAEKEWNEVFESGEEPSTRNTRTLDEWEAEKEDDLSVEDIDRVVWAFIKWDDLGYDEASWDSPPRPGEPGHSAFKVAFGCFLESRKVHIKLRNKKQIEAFENRPKNEYRQRHALKEGGQLDLGQQSHLKLMPFQVDGFNWLCDNWWNHQPSILADEMGLGKTVQIVTFIGSIIKSFDACPILVVVPNSTITNWAREFASWAPGVRVVPFYGEAKSRDVIKRYELTHSTKIQGTTGAKFHVLVTTYDTITSKDFNPVIKSVPRWEVLVVDEGQRLKNDHGLLFKKLNELKVSHRIIMTGTPLNNNIRELFNLMNFLDPNEWGDLERLEKEHEELTEDLVKELHNRLRPYFLRRLKGQVLQLPPKNEVIVPVSLTPLQKEIYKSVLGKNVEILKSLTLTSDDPRNSTKKLRTGSMNNILMDLRKCIQHPYLVSHDIEPKGLSPQEAHSRLVAGSAKLRFLQGLLFKLKARGHRVLLFSQFVIALDLIEDFLDGEGFKHLRLDGNTKQSERQKGMDEFNRPGSDVFIYLLSTRAGGVGINLWSADTVIIFDPDFNPHQDLQAIARAHRYGQTKPCLVFKLMAKDTAEERIMQTGKKKLVLDHVIVQKMDDEEGGSDVRSILTYGAQALFDETADARNITYSDQDLDKLIEKTETEGEQPKEAGEDTGHAFSFAKVWTAENDGLVEVDDQAHKPPETDSWAHTLELIAKEKAQMKATERTGRGVRRKAAIAAGNQQMFEFLDSPDRNKSRGTKRKKSRSTASESDVYVNANLSQSENSSDEQFQEDITQDVAELHNPPVVGVPKKSTGSSGNGRPPPVSTSVSQSIPNPARPDGHGAAARRQEIAICSMCGNAHQGTCGMTEHSENLVHYRRMLFDETGESFEERRDAIGIIDYTLEKRGQLYLVYNQPLRLVEKVRREASVPSRNNLDIRVQQRAPTQLPSSRPKNSSLQKGVPNAISSSSKSARGGGAPGAMPQGSTSQKRPSDSQAQRSGKSAKGGTSGTMPQGSTSQKRPSDAQTQGSAKKRHRTNNDPDCPVCGGPHHLVKDCPVTAAGPESIQSAISRLKSQPGQTATVAALSGVLQKYRKRAVGRMPSPSTGIRR</sequence>
<dbReference type="GO" id="GO:0000785">
    <property type="term" value="C:chromatin"/>
    <property type="evidence" value="ECO:0007669"/>
    <property type="project" value="TreeGrafter"/>
</dbReference>
<evidence type="ECO:0000256" key="2">
    <source>
        <dbReference type="ARBA" id="ARBA00022737"/>
    </source>
</evidence>
<feature type="compositionally biased region" description="Basic residues" evidence="7">
    <location>
        <begin position="204"/>
        <end position="213"/>
    </location>
</feature>
<dbReference type="SUPFAM" id="SSF54160">
    <property type="entry name" value="Chromo domain-like"/>
    <property type="match status" value="1"/>
</dbReference>
<dbReference type="InterPro" id="IPR056616">
    <property type="entry name" value="Chromo_MIT1"/>
</dbReference>
<dbReference type="Pfam" id="PF23615">
    <property type="entry name" value="Chromo_MIT1"/>
    <property type="match status" value="1"/>
</dbReference>
<protein>
    <recommendedName>
        <fullName evidence="12">Chromatin remodeling factor mit1</fullName>
    </recommendedName>
</protein>
<feature type="region of interest" description="Disordered" evidence="7">
    <location>
        <begin position="1478"/>
        <end position="1511"/>
    </location>
</feature>
<feature type="compositionally biased region" description="Polar residues" evidence="7">
    <location>
        <begin position="1747"/>
        <end position="1765"/>
    </location>
</feature>
<dbReference type="SMART" id="SM00298">
    <property type="entry name" value="CHROMO"/>
    <property type="match status" value="1"/>
</dbReference>
<dbReference type="Gene3D" id="3.40.50.300">
    <property type="entry name" value="P-loop containing nucleotide triphosphate hydrolases"/>
    <property type="match status" value="1"/>
</dbReference>
<evidence type="ECO:0000256" key="7">
    <source>
        <dbReference type="SAM" id="MobiDB-lite"/>
    </source>
</evidence>
<accession>A0AAD4QAW8</accession>
<keyword evidence="11" id="KW-1185">Reference proteome</keyword>
<feature type="compositionally biased region" description="Basic residues" evidence="7">
    <location>
        <begin position="292"/>
        <end position="306"/>
    </location>
</feature>
<dbReference type="GO" id="GO:0005524">
    <property type="term" value="F:ATP binding"/>
    <property type="evidence" value="ECO:0007669"/>
    <property type="project" value="UniProtKB-KW"/>
</dbReference>
<dbReference type="EMBL" id="JAKELL010000024">
    <property type="protein sequence ID" value="KAH8991922.1"/>
    <property type="molecule type" value="Genomic_DNA"/>
</dbReference>
<dbReference type="Proteomes" id="UP001201163">
    <property type="component" value="Unassembled WGS sequence"/>
</dbReference>
<dbReference type="InterPro" id="IPR038718">
    <property type="entry name" value="SNF2-like_sf"/>
</dbReference>
<dbReference type="PANTHER" id="PTHR45623:SF17">
    <property type="entry name" value="CHROMODOMAIN-HELICASE-DNA-BINDING PROTEIN 3-RELATED"/>
    <property type="match status" value="1"/>
</dbReference>
<dbReference type="GO" id="GO:0140658">
    <property type="term" value="F:ATP-dependent chromatin remodeler activity"/>
    <property type="evidence" value="ECO:0007669"/>
    <property type="project" value="TreeGrafter"/>
</dbReference>
<dbReference type="PROSITE" id="PS51194">
    <property type="entry name" value="HELICASE_CTER"/>
    <property type="match status" value="1"/>
</dbReference>
<evidence type="ECO:0000256" key="5">
    <source>
        <dbReference type="ARBA" id="ARBA00022840"/>
    </source>
</evidence>
<feature type="compositionally biased region" description="Basic residues" evidence="7">
    <location>
        <begin position="726"/>
        <end position="735"/>
    </location>
</feature>
<comment type="subcellular location">
    <subcellularLocation>
        <location evidence="1">Nucleus</location>
    </subcellularLocation>
</comment>
<keyword evidence="5" id="KW-0067">ATP-binding</keyword>
<dbReference type="InterPro" id="IPR001650">
    <property type="entry name" value="Helicase_C-like"/>
</dbReference>
<evidence type="ECO:0000256" key="4">
    <source>
        <dbReference type="ARBA" id="ARBA00022801"/>
    </source>
</evidence>
<dbReference type="InterPro" id="IPR041684">
    <property type="entry name" value="Znf-PHD-like"/>
</dbReference>
<feature type="compositionally biased region" description="Basic residues" evidence="7">
    <location>
        <begin position="153"/>
        <end position="164"/>
    </location>
</feature>
<evidence type="ECO:0008006" key="12">
    <source>
        <dbReference type="Google" id="ProtNLM"/>
    </source>
</evidence>
<keyword evidence="4" id="KW-0378">Hydrolase</keyword>
<evidence type="ECO:0000259" key="9">
    <source>
        <dbReference type="PROSITE" id="PS51194"/>
    </source>
</evidence>
<keyword evidence="2" id="KW-0677">Repeat</keyword>
<dbReference type="GO" id="GO:0003677">
    <property type="term" value="F:DNA binding"/>
    <property type="evidence" value="ECO:0007669"/>
    <property type="project" value="TreeGrafter"/>
</dbReference>
<feature type="domain" description="Helicase C-terminal" evidence="9">
    <location>
        <begin position="1204"/>
        <end position="1356"/>
    </location>
</feature>
<proteinExistence type="predicted"/>
<feature type="compositionally biased region" description="Polar residues" evidence="7">
    <location>
        <begin position="1678"/>
        <end position="1694"/>
    </location>
</feature>
<feature type="compositionally biased region" description="Basic and acidic residues" evidence="7">
    <location>
        <begin position="169"/>
        <end position="187"/>
    </location>
</feature>
<feature type="region of interest" description="Disordered" evidence="7">
    <location>
        <begin position="726"/>
        <end position="751"/>
    </location>
</feature>
<dbReference type="GO" id="GO:0016887">
    <property type="term" value="F:ATP hydrolysis activity"/>
    <property type="evidence" value="ECO:0007669"/>
    <property type="project" value="TreeGrafter"/>
</dbReference>
<dbReference type="PROSITE" id="PS51192">
    <property type="entry name" value="HELICASE_ATP_BIND_1"/>
    <property type="match status" value="1"/>
</dbReference>
<keyword evidence="6" id="KW-0539">Nucleus</keyword>
<feature type="region of interest" description="Disordered" evidence="7">
    <location>
        <begin position="129"/>
        <end position="148"/>
    </location>
</feature>
<dbReference type="CDD" id="cd18793">
    <property type="entry name" value="SF2_C_SNF"/>
    <property type="match status" value="1"/>
</dbReference>